<comment type="caution">
    <text evidence="14">The sequence shown here is derived from an EMBL/GenBank/DDBJ whole genome shotgun (WGS) entry which is preliminary data.</text>
</comment>
<keyword evidence="4" id="KW-0433">Leucine-rich repeat</keyword>
<dbReference type="SMART" id="SM00365">
    <property type="entry name" value="LRR_SD22"/>
    <property type="match status" value="6"/>
</dbReference>
<evidence type="ECO:0000256" key="12">
    <source>
        <dbReference type="SAM" id="Phobius"/>
    </source>
</evidence>
<evidence type="ECO:0000256" key="7">
    <source>
        <dbReference type="ARBA" id="ARBA00022737"/>
    </source>
</evidence>
<dbReference type="PANTHER" id="PTHR48063">
    <property type="entry name" value="LRR RECEPTOR-LIKE KINASE"/>
    <property type="match status" value="1"/>
</dbReference>
<dbReference type="Pfam" id="PF13855">
    <property type="entry name" value="LRR_8"/>
    <property type="match status" value="1"/>
</dbReference>
<evidence type="ECO:0000259" key="13">
    <source>
        <dbReference type="Pfam" id="PF23598"/>
    </source>
</evidence>
<dbReference type="InterPro" id="IPR046956">
    <property type="entry name" value="RLP23-like"/>
</dbReference>
<dbReference type="FunFam" id="3.80.10.10:FF:000383">
    <property type="entry name" value="Leucine-rich repeat receptor protein kinase EMS1"/>
    <property type="match status" value="1"/>
</dbReference>
<evidence type="ECO:0000256" key="10">
    <source>
        <dbReference type="ARBA" id="ARBA00023170"/>
    </source>
</evidence>
<feature type="transmembrane region" description="Helical" evidence="12">
    <location>
        <begin position="711"/>
        <end position="732"/>
    </location>
</feature>
<dbReference type="PROSITE" id="PS51450">
    <property type="entry name" value="LRR"/>
    <property type="match status" value="1"/>
</dbReference>
<dbReference type="InterPro" id="IPR032675">
    <property type="entry name" value="LRR_dom_sf"/>
</dbReference>
<dbReference type="InterPro" id="IPR003591">
    <property type="entry name" value="Leu-rich_rpt_typical-subtyp"/>
</dbReference>
<keyword evidence="15" id="KW-1185">Reference proteome</keyword>
<keyword evidence="9 12" id="KW-0472">Membrane</keyword>
<evidence type="ECO:0000256" key="1">
    <source>
        <dbReference type="ARBA" id="ARBA00004251"/>
    </source>
</evidence>
<evidence type="ECO:0000313" key="14">
    <source>
        <dbReference type="EMBL" id="KAK9116170.1"/>
    </source>
</evidence>
<proteinExistence type="inferred from homology"/>
<dbReference type="AlphaFoldDB" id="A0AAP0NSJ9"/>
<organism evidence="14 15">
    <name type="scientific">Stephania japonica</name>
    <dbReference type="NCBI Taxonomy" id="461633"/>
    <lineage>
        <taxon>Eukaryota</taxon>
        <taxon>Viridiplantae</taxon>
        <taxon>Streptophyta</taxon>
        <taxon>Embryophyta</taxon>
        <taxon>Tracheophyta</taxon>
        <taxon>Spermatophyta</taxon>
        <taxon>Magnoliopsida</taxon>
        <taxon>Ranunculales</taxon>
        <taxon>Menispermaceae</taxon>
        <taxon>Menispermoideae</taxon>
        <taxon>Cissampelideae</taxon>
        <taxon>Stephania</taxon>
    </lineage>
</organism>
<name>A0AAP0NSJ9_9MAGN</name>
<dbReference type="FunFam" id="3.80.10.10:FF:000213">
    <property type="entry name" value="Tyrosine-sulfated glycopeptide receptor 1"/>
    <property type="match status" value="1"/>
</dbReference>
<gene>
    <name evidence="14" type="ORF">Sjap_015117</name>
</gene>
<dbReference type="SMART" id="SM00369">
    <property type="entry name" value="LRR_TYP"/>
    <property type="match status" value="11"/>
</dbReference>
<comment type="subcellular location">
    <subcellularLocation>
        <location evidence="1">Cell membrane</location>
        <topology evidence="1">Single-pass type I membrane protein</topology>
    </subcellularLocation>
</comment>
<keyword evidence="11" id="KW-0325">Glycoprotein</keyword>
<evidence type="ECO:0000256" key="4">
    <source>
        <dbReference type="ARBA" id="ARBA00022614"/>
    </source>
</evidence>
<evidence type="ECO:0000256" key="2">
    <source>
        <dbReference type="ARBA" id="ARBA00009592"/>
    </source>
</evidence>
<keyword evidence="3" id="KW-1003">Cell membrane</keyword>
<dbReference type="SUPFAM" id="SSF52058">
    <property type="entry name" value="L domain-like"/>
    <property type="match status" value="2"/>
</dbReference>
<reference evidence="14 15" key="1">
    <citation type="submission" date="2024-01" db="EMBL/GenBank/DDBJ databases">
        <title>Genome assemblies of Stephania.</title>
        <authorList>
            <person name="Yang L."/>
        </authorList>
    </citation>
    <scope>NUCLEOTIDE SEQUENCE [LARGE SCALE GENOMIC DNA]</scope>
    <source>
        <strain evidence="14">QJT</strain>
        <tissue evidence="14">Leaf</tissue>
    </source>
</reference>
<dbReference type="EMBL" id="JBBNAE010000006">
    <property type="protein sequence ID" value="KAK9116170.1"/>
    <property type="molecule type" value="Genomic_DNA"/>
</dbReference>
<evidence type="ECO:0000256" key="9">
    <source>
        <dbReference type="ARBA" id="ARBA00023136"/>
    </source>
</evidence>
<dbReference type="InterPro" id="IPR001611">
    <property type="entry name" value="Leu-rich_rpt"/>
</dbReference>
<dbReference type="Proteomes" id="UP001417504">
    <property type="component" value="Unassembled WGS sequence"/>
</dbReference>
<dbReference type="InterPro" id="IPR055414">
    <property type="entry name" value="LRR_R13L4/SHOC2-like"/>
</dbReference>
<keyword evidence="10" id="KW-0675">Receptor</keyword>
<dbReference type="FunFam" id="3.80.10.10:FF:000649">
    <property type="entry name" value="Leucine Rich Repeat family protein"/>
    <property type="match status" value="1"/>
</dbReference>
<evidence type="ECO:0000313" key="15">
    <source>
        <dbReference type="Proteomes" id="UP001417504"/>
    </source>
</evidence>
<dbReference type="PRINTS" id="PR00019">
    <property type="entry name" value="LEURICHRPT"/>
</dbReference>
<dbReference type="FunFam" id="3.80.10.10:FF:000041">
    <property type="entry name" value="LRR receptor-like serine/threonine-protein kinase ERECTA"/>
    <property type="match status" value="1"/>
</dbReference>
<dbReference type="Pfam" id="PF23598">
    <property type="entry name" value="LRR_14"/>
    <property type="match status" value="1"/>
</dbReference>
<keyword evidence="5 12" id="KW-0812">Transmembrane</keyword>
<protein>
    <recommendedName>
        <fullName evidence="13">Disease resistance R13L4/SHOC-2-like LRR domain-containing protein</fullName>
    </recommendedName>
</protein>
<comment type="similarity">
    <text evidence="2">Belongs to the RLP family.</text>
</comment>
<sequence>MALILHCDNMTGHVFKLDLQNYNSSASWYSIGDEIRPSLLHLKHLHYLDLSYNDFNGINIPKFIGTLNHLRYHDLSRACFSGMIPPHLGNLSSLIYLNLDFNCFRNDALQELRLRDCVLHNLPYSLSFVNFTSLLVLELSDNNFNASLPQWLKNLHRLSTLRLVNASVKEYIPNALGNLTSLQYLDLSTNHINGKTSRSLGNLCNMKELLLSDNSITGVTEFLDELSKCRNSSLERLNLMENQITGILPSSIGNLKNLKSLIVLNNHINGTIPRGIRELSQLIYLDLSSNFFEGAVSESHFTNLAKLEILYLSSTSKKSLILQVSSNWNAAFTNLGILDLSNWQVGPFFPSWLRAQENIYTVTLRNTGISDNLPEWFGELSKIHALDLSFNQIIGGLPSFLPQLPNMRTLFLGGNMLSGSIPSNIGRLMPNLVQLDLSMNLINGRIPLSISELTQLEFIVLSDNGFNGRTSSMVLERCTSPRLWRVPSQLCSLSSLQVLDLGKNELSGQVPQCFGNFSAMAVVHNDNDTENNGLSWGGVYNSYSFDVTMTVSKGRELNFSSNLRLLKSIDLSNNNITGDIPQELTILVGLSILNLSQNHLHGMIPEKIGKLAQLESLDLSHNQLSGPIPPSIASLNFLSHLNLSYNNSKGRIPSCNQLNTLYNSSIYEGNPELCGPPLANKCEGYEPTLTEGEPSTPRNKYEHNEVGTTSFYVSMGVGFIVGFVGVFGILVLKDSWRHSCFSLLMP</sequence>
<keyword evidence="7" id="KW-0677">Repeat</keyword>
<dbReference type="Pfam" id="PF00560">
    <property type="entry name" value="LRR_1"/>
    <property type="match status" value="3"/>
</dbReference>
<dbReference type="GO" id="GO:0005886">
    <property type="term" value="C:plasma membrane"/>
    <property type="evidence" value="ECO:0007669"/>
    <property type="project" value="UniProtKB-SubCell"/>
</dbReference>
<evidence type="ECO:0000256" key="6">
    <source>
        <dbReference type="ARBA" id="ARBA00022729"/>
    </source>
</evidence>
<keyword evidence="6" id="KW-0732">Signal</keyword>
<dbReference type="Gene3D" id="3.80.10.10">
    <property type="entry name" value="Ribonuclease Inhibitor"/>
    <property type="match status" value="4"/>
</dbReference>
<evidence type="ECO:0000256" key="5">
    <source>
        <dbReference type="ARBA" id="ARBA00022692"/>
    </source>
</evidence>
<evidence type="ECO:0000256" key="11">
    <source>
        <dbReference type="ARBA" id="ARBA00023180"/>
    </source>
</evidence>
<accession>A0AAP0NSJ9</accession>
<keyword evidence="8 12" id="KW-1133">Transmembrane helix</keyword>
<evidence type="ECO:0000256" key="8">
    <source>
        <dbReference type="ARBA" id="ARBA00022989"/>
    </source>
</evidence>
<evidence type="ECO:0000256" key="3">
    <source>
        <dbReference type="ARBA" id="ARBA00022475"/>
    </source>
</evidence>
<feature type="domain" description="Disease resistance R13L4/SHOC-2-like LRR" evidence="13">
    <location>
        <begin position="33"/>
        <end position="239"/>
    </location>
</feature>
<dbReference type="PANTHER" id="PTHR48063:SF112">
    <property type="entry name" value="RECEPTOR LIKE PROTEIN 30-LIKE"/>
    <property type="match status" value="1"/>
</dbReference>